<dbReference type="InterPro" id="IPR005764">
    <property type="entry name" value="Ade_phspho_trans"/>
</dbReference>
<dbReference type="NCBIfam" id="NF002633">
    <property type="entry name" value="PRK02304.1-2"/>
    <property type="match status" value="1"/>
</dbReference>
<evidence type="ECO:0000256" key="11">
    <source>
        <dbReference type="ARBA" id="ARBA00022726"/>
    </source>
</evidence>
<sequence>MPPAPQPLNRVAATGRTVLCVVQIRQRFHAPSGYNGGMSHLINCEPLKDLIRTVPDFPKPGILFYDITTLLKDKAGFAQMIDAFAAYYIDKQIDLVLGIEARGFIFGPAMAYRLNAGFVPVRKPKKLPAPTARVTYDLEYGSDSLEIHLDAIQPGQRVVIVDDLLATGGTMQATVQLVKQLGGEIAGVAFAVELDFLKGRQKFPDVDVYSLLHYNE</sequence>
<comment type="similarity">
    <text evidence="5 12">Belongs to the purine/pyrimidine phosphoribosyltransferase family.</text>
</comment>
<dbReference type="FunFam" id="3.40.50.2020:FF:000004">
    <property type="entry name" value="Adenine phosphoribosyltransferase"/>
    <property type="match status" value="1"/>
</dbReference>
<keyword evidence="8 12" id="KW-0963">Cytoplasm</keyword>
<dbReference type="EC" id="2.4.2.7" evidence="7 12"/>
<dbReference type="Pfam" id="PF00156">
    <property type="entry name" value="Pribosyltran"/>
    <property type="match status" value="1"/>
</dbReference>
<dbReference type="Gene3D" id="3.40.50.2020">
    <property type="match status" value="1"/>
</dbReference>
<evidence type="ECO:0000256" key="3">
    <source>
        <dbReference type="ARBA" id="ARBA00004496"/>
    </source>
</evidence>
<evidence type="ECO:0000256" key="10">
    <source>
        <dbReference type="ARBA" id="ARBA00022679"/>
    </source>
</evidence>
<evidence type="ECO:0000256" key="12">
    <source>
        <dbReference type="HAMAP-Rule" id="MF_00004"/>
    </source>
</evidence>
<dbReference type="EMBL" id="LT629690">
    <property type="protein sequence ID" value="SDF84499.1"/>
    <property type="molecule type" value="Genomic_DNA"/>
</dbReference>
<dbReference type="PANTHER" id="PTHR32315">
    <property type="entry name" value="ADENINE PHOSPHORIBOSYLTRANSFERASE"/>
    <property type="match status" value="1"/>
</dbReference>
<comment type="function">
    <text evidence="2 12">Catalyzes a salvage reaction resulting in the formation of AMP, that is energically less costly than de novo synthesis.</text>
</comment>
<evidence type="ECO:0000256" key="1">
    <source>
        <dbReference type="ARBA" id="ARBA00000868"/>
    </source>
</evidence>
<dbReference type="GO" id="GO:0002055">
    <property type="term" value="F:adenine binding"/>
    <property type="evidence" value="ECO:0007669"/>
    <property type="project" value="TreeGrafter"/>
</dbReference>
<evidence type="ECO:0000256" key="4">
    <source>
        <dbReference type="ARBA" id="ARBA00004659"/>
    </source>
</evidence>
<dbReference type="PANTHER" id="PTHR32315:SF3">
    <property type="entry name" value="ADENINE PHOSPHORIBOSYLTRANSFERASE"/>
    <property type="match status" value="1"/>
</dbReference>
<dbReference type="AlphaFoldDB" id="A0A1G7PFT8"/>
<dbReference type="SUPFAM" id="SSF53271">
    <property type="entry name" value="PRTase-like"/>
    <property type="match status" value="1"/>
</dbReference>
<evidence type="ECO:0000256" key="7">
    <source>
        <dbReference type="ARBA" id="ARBA00011893"/>
    </source>
</evidence>
<keyword evidence="10 12" id="KW-0808">Transferase</keyword>
<dbReference type="InterPro" id="IPR029057">
    <property type="entry name" value="PRTase-like"/>
</dbReference>
<dbReference type="UniPathway" id="UPA00588">
    <property type="reaction ID" value="UER00646"/>
</dbReference>
<accession>A0A1G7PFT8</accession>
<protein>
    <recommendedName>
        <fullName evidence="7 12">Adenine phosphoribosyltransferase</fullName>
        <shortName evidence="12">APRT</shortName>
        <ecNumber evidence="7 12">2.4.2.7</ecNumber>
    </recommendedName>
</protein>
<name>A0A1G7PFT8_9BACT</name>
<feature type="domain" description="Phosphoribosyltransferase" evidence="13">
    <location>
        <begin position="72"/>
        <end position="192"/>
    </location>
</feature>
<evidence type="ECO:0000259" key="13">
    <source>
        <dbReference type="Pfam" id="PF00156"/>
    </source>
</evidence>
<dbReference type="InterPro" id="IPR000836">
    <property type="entry name" value="PRTase_dom"/>
</dbReference>
<dbReference type="NCBIfam" id="TIGR01090">
    <property type="entry name" value="apt"/>
    <property type="match status" value="1"/>
</dbReference>
<evidence type="ECO:0000256" key="2">
    <source>
        <dbReference type="ARBA" id="ARBA00003968"/>
    </source>
</evidence>
<gene>
    <name evidence="12" type="primary">apt</name>
    <name evidence="14" type="ORF">SAMN05444167_3475</name>
</gene>
<proteinExistence type="inferred from homology"/>
<keyword evidence="11 12" id="KW-0660">Purine salvage</keyword>
<evidence type="ECO:0000256" key="6">
    <source>
        <dbReference type="ARBA" id="ARBA00011738"/>
    </source>
</evidence>
<comment type="subcellular location">
    <subcellularLocation>
        <location evidence="3 12">Cytoplasm</location>
    </subcellularLocation>
</comment>
<dbReference type="GO" id="GO:0016208">
    <property type="term" value="F:AMP binding"/>
    <property type="evidence" value="ECO:0007669"/>
    <property type="project" value="TreeGrafter"/>
</dbReference>
<comment type="pathway">
    <text evidence="4 12">Purine metabolism; AMP biosynthesis via salvage pathway; AMP from adenine: step 1/1.</text>
</comment>
<organism evidence="14 15">
    <name type="scientific">Terriglobus roseus</name>
    <dbReference type="NCBI Taxonomy" id="392734"/>
    <lineage>
        <taxon>Bacteria</taxon>
        <taxon>Pseudomonadati</taxon>
        <taxon>Acidobacteriota</taxon>
        <taxon>Terriglobia</taxon>
        <taxon>Terriglobales</taxon>
        <taxon>Acidobacteriaceae</taxon>
        <taxon>Terriglobus</taxon>
    </lineage>
</organism>
<evidence type="ECO:0000313" key="14">
    <source>
        <dbReference type="EMBL" id="SDF84499.1"/>
    </source>
</evidence>
<dbReference type="GO" id="GO:0006166">
    <property type="term" value="P:purine ribonucleoside salvage"/>
    <property type="evidence" value="ECO:0007669"/>
    <property type="project" value="UniProtKB-UniRule"/>
</dbReference>
<evidence type="ECO:0000256" key="9">
    <source>
        <dbReference type="ARBA" id="ARBA00022676"/>
    </source>
</evidence>
<evidence type="ECO:0000256" key="8">
    <source>
        <dbReference type="ARBA" id="ARBA00022490"/>
    </source>
</evidence>
<comment type="subunit">
    <text evidence="6 12">Homodimer.</text>
</comment>
<keyword evidence="15" id="KW-1185">Reference proteome</keyword>
<dbReference type="GO" id="GO:0044209">
    <property type="term" value="P:AMP salvage"/>
    <property type="evidence" value="ECO:0007669"/>
    <property type="project" value="UniProtKB-UniRule"/>
</dbReference>
<dbReference type="CDD" id="cd06223">
    <property type="entry name" value="PRTases_typeI"/>
    <property type="match status" value="1"/>
</dbReference>
<evidence type="ECO:0000256" key="5">
    <source>
        <dbReference type="ARBA" id="ARBA00008391"/>
    </source>
</evidence>
<dbReference type="GO" id="GO:0006168">
    <property type="term" value="P:adenine salvage"/>
    <property type="evidence" value="ECO:0007669"/>
    <property type="project" value="InterPro"/>
</dbReference>
<evidence type="ECO:0000313" key="15">
    <source>
        <dbReference type="Proteomes" id="UP000182427"/>
    </source>
</evidence>
<dbReference type="GO" id="GO:0005737">
    <property type="term" value="C:cytoplasm"/>
    <property type="evidence" value="ECO:0007669"/>
    <property type="project" value="UniProtKB-SubCell"/>
</dbReference>
<dbReference type="InterPro" id="IPR050054">
    <property type="entry name" value="UPRTase/APRTase"/>
</dbReference>
<keyword evidence="9 12" id="KW-0328">Glycosyltransferase</keyword>
<dbReference type="HAMAP" id="MF_00004">
    <property type="entry name" value="Aden_phosphoribosyltr"/>
    <property type="match status" value="1"/>
</dbReference>
<reference evidence="14 15" key="1">
    <citation type="submission" date="2016-10" db="EMBL/GenBank/DDBJ databases">
        <authorList>
            <person name="de Groot N.N."/>
        </authorList>
    </citation>
    <scope>NUCLEOTIDE SEQUENCE [LARGE SCALE GENOMIC DNA]</scope>
    <source>
        <strain evidence="14 15">GAS232</strain>
    </source>
</reference>
<dbReference type="Proteomes" id="UP000182427">
    <property type="component" value="Chromosome I"/>
</dbReference>
<comment type="catalytic activity">
    <reaction evidence="1 12">
        <text>AMP + diphosphate = 5-phospho-alpha-D-ribose 1-diphosphate + adenine</text>
        <dbReference type="Rhea" id="RHEA:16609"/>
        <dbReference type="ChEBI" id="CHEBI:16708"/>
        <dbReference type="ChEBI" id="CHEBI:33019"/>
        <dbReference type="ChEBI" id="CHEBI:58017"/>
        <dbReference type="ChEBI" id="CHEBI:456215"/>
        <dbReference type="EC" id="2.4.2.7"/>
    </reaction>
</comment>
<dbReference type="NCBIfam" id="NF002636">
    <property type="entry name" value="PRK02304.1-5"/>
    <property type="match status" value="1"/>
</dbReference>
<dbReference type="NCBIfam" id="NF002634">
    <property type="entry name" value="PRK02304.1-3"/>
    <property type="match status" value="1"/>
</dbReference>
<dbReference type="GO" id="GO:0003999">
    <property type="term" value="F:adenine phosphoribosyltransferase activity"/>
    <property type="evidence" value="ECO:0007669"/>
    <property type="project" value="UniProtKB-UniRule"/>
</dbReference>